<comment type="caution">
    <text evidence="3">The sequence shown here is derived from an EMBL/GenBank/DDBJ whole genome shotgun (WGS) entry which is preliminary data.</text>
</comment>
<protein>
    <recommendedName>
        <fullName evidence="5">Secreted protein</fullName>
    </recommendedName>
</protein>
<evidence type="ECO:0000256" key="1">
    <source>
        <dbReference type="SAM" id="MobiDB-lite"/>
    </source>
</evidence>
<accession>A0AAE3ZN46</accession>
<feature type="region of interest" description="Disordered" evidence="1">
    <location>
        <begin position="82"/>
        <end position="113"/>
    </location>
</feature>
<feature type="region of interest" description="Disordered" evidence="1">
    <location>
        <begin position="1"/>
        <end position="37"/>
    </location>
</feature>
<evidence type="ECO:0000313" key="4">
    <source>
        <dbReference type="Proteomes" id="UP001183629"/>
    </source>
</evidence>
<dbReference type="AlphaFoldDB" id="A0AAE3ZN46"/>
<organism evidence="3 4">
    <name type="scientific">Catenuloplanes niger</name>
    <dbReference type="NCBI Taxonomy" id="587534"/>
    <lineage>
        <taxon>Bacteria</taxon>
        <taxon>Bacillati</taxon>
        <taxon>Actinomycetota</taxon>
        <taxon>Actinomycetes</taxon>
        <taxon>Micromonosporales</taxon>
        <taxon>Micromonosporaceae</taxon>
        <taxon>Catenuloplanes</taxon>
    </lineage>
</organism>
<name>A0AAE3ZN46_9ACTN</name>
<keyword evidence="4" id="KW-1185">Reference proteome</keyword>
<dbReference type="RefSeq" id="WP_310414171.1">
    <property type="nucleotide sequence ID" value="NZ_JAVDYC010000001.1"/>
</dbReference>
<proteinExistence type="predicted"/>
<reference evidence="3 4" key="1">
    <citation type="submission" date="2023-07" db="EMBL/GenBank/DDBJ databases">
        <title>Sequencing the genomes of 1000 actinobacteria strains.</title>
        <authorList>
            <person name="Klenk H.-P."/>
        </authorList>
    </citation>
    <scope>NUCLEOTIDE SEQUENCE [LARGE SCALE GENOMIC DNA]</scope>
    <source>
        <strain evidence="3 4">DSM 44711</strain>
    </source>
</reference>
<keyword evidence="2" id="KW-0812">Transmembrane</keyword>
<keyword evidence="2" id="KW-1133">Transmembrane helix</keyword>
<feature type="compositionally biased region" description="Acidic residues" evidence="1">
    <location>
        <begin position="1"/>
        <end position="10"/>
    </location>
</feature>
<keyword evidence="2" id="KW-0472">Membrane</keyword>
<evidence type="ECO:0008006" key="5">
    <source>
        <dbReference type="Google" id="ProtNLM"/>
    </source>
</evidence>
<dbReference type="Proteomes" id="UP001183629">
    <property type="component" value="Unassembled WGS sequence"/>
</dbReference>
<dbReference type="EMBL" id="JAVDYC010000001">
    <property type="protein sequence ID" value="MDR7322983.1"/>
    <property type="molecule type" value="Genomic_DNA"/>
</dbReference>
<evidence type="ECO:0000313" key="3">
    <source>
        <dbReference type="EMBL" id="MDR7322983.1"/>
    </source>
</evidence>
<evidence type="ECO:0000256" key="2">
    <source>
        <dbReference type="SAM" id="Phobius"/>
    </source>
</evidence>
<gene>
    <name evidence="3" type="ORF">J2S44_003233</name>
</gene>
<feature type="transmembrane region" description="Helical" evidence="2">
    <location>
        <begin position="44"/>
        <end position="64"/>
    </location>
</feature>
<sequence>MPDTMPDADLEPAGTDRAGTAPVGTADAGAVEGRPATPDERASMRLLGVVGGLVLAVLAGFGLGRITSGGVAEPAPLPAATGANAVHTDAPGVAPHTHGGTSGGTSGTATGVTVGGNPAAGDVGGLMVGSADFRLVPAETGFPAPAERAPFRFVIQAADGTPVTDFAVVHDKRLHLIVVRRDLSGYQHLHPELAPDGTWSTELALPTAGAWRAFADFTATTATGAQVATTLGVDLSVGGDYAASPLPAPAPKVTAGGFEAEMAGTPALGSVQPMIFTLRRDGATVRPERYLGAYGHLVVLREGDLGYVHVHPEEQLTVDGAVKFWLAAPSKGRYRAFFDFQVDGVVHTAAFTITIG</sequence>